<dbReference type="GO" id="GO:0005886">
    <property type="term" value="C:plasma membrane"/>
    <property type="evidence" value="ECO:0007669"/>
    <property type="project" value="UniProtKB-SubCell"/>
</dbReference>
<evidence type="ECO:0000313" key="9">
    <source>
        <dbReference type="EMBL" id="MBB3665318.1"/>
    </source>
</evidence>
<gene>
    <name evidence="9" type="ORF">FB384_004271</name>
</gene>
<keyword evidence="3" id="KW-1003">Cell membrane</keyword>
<evidence type="ECO:0000256" key="7">
    <source>
        <dbReference type="SAM" id="Phobius"/>
    </source>
</evidence>
<feature type="transmembrane region" description="Helical" evidence="7">
    <location>
        <begin position="43"/>
        <end position="61"/>
    </location>
</feature>
<evidence type="ECO:0000256" key="2">
    <source>
        <dbReference type="ARBA" id="ARBA00009425"/>
    </source>
</evidence>
<evidence type="ECO:0000256" key="6">
    <source>
        <dbReference type="ARBA" id="ARBA00023136"/>
    </source>
</evidence>
<dbReference type="Pfam" id="PF04039">
    <property type="entry name" value="MnhB"/>
    <property type="match status" value="1"/>
</dbReference>
<dbReference type="PANTHER" id="PTHR33932:SF4">
    <property type="entry name" value="NA(+)_H(+) ANTIPORTER SUBUNIT B"/>
    <property type="match status" value="1"/>
</dbReference>
<dbReference type="AlphaFoldDB" id="A0A839XW80"/>
<dbReference type="InterPro" id="IPR007182">
    <property type="entry name" value="MnhB"/>
</dbReference>
<dbReference type="InterPro" id="IPR050622">
    <property type="entry name" value="CPA3_antiporter_subunitB"/>
</dbReference>
<evidence type="ECO:0000256" key="1">
    <source>
        <dbReference type="ARBA" id="ARBA00004651"/>
    </source>
</evidence>
<dbReference type="PANTHER" id="PTHR33932">
    <property type="entry name" value="NA(+)/H(+) ANTIPORTER SUBUNIT B"/>
    <property type="match status" value="1"/>
</dbReference>
<comment type="caution">
    <text evidence="9">The sequence shown here is derived from an EMBL/GenBank/DDBJ whole genome shotgun (WGS) entry which is preliminary data.</text>
</comment>
<accession>A0A839XW80</accession>
<dbReference type="EMBL" id="JACIBS010000003">
    <property type="protein sequence ID" value="MBB3665318.1"/>
    <property type="molecule type" value="Genomic_DNA"/>
</dbReference>
<dbReference type="Proteomes" id="UP000564573">
    <property type="component" value="Unassembled WGS sequence"/>
</dbReference>
<evidence type="ECO:0000256" key="4">
    <source>
        <dbReference type="ARBA" id="ARBA00022692"/>
    </source>
</evidence>
<sequence length="190" mass="20510">MMDHRPDDARKPVPWTEWDTPRERWLMTEQDAYSWPRSMLLEVLARVLFPTVLVFSVYLLLAGHHNAGGGFSGGLVAALAFVLRYVAGGSAELAMMVRVRPPVVIGTGLAISVLTALAPVLFGEPVLASAMWKLHLPVLGELKITSNLALDLGVYLLIIGVVVDLLRTVGAGTEVGGPGVDDEELEEERG</sequence>
<proteinExistence type="inferred from homology"/>
<organism evidence="9 10">
    <name type="scientific">Prauserella sediminis</name>
    <dbReference type="NCBI Taxonomy" id="577680"/>
    <lineage>
        <taxon>Bacteria</taxon>
        <taxon>Bacillati</taxon>
        <taxon>Actinomycetota</taxon>
        <taxon>Actinomycetes</taxon>
        <taxon>Pseudonocardiales</taxon>
        <taxon>Pseudonocardiaceae</taxon>
        <taxon>Prauserella</taxon>
        <taxon>Prauserella salsuginis group</taxon>
    </lineage>
</organism>
<evidence type="ECO:0000259" key="8">
    <source>
        <dbReference type="Pfam" id="PF04039"/>
    </source>
</evidence>
<keyword evidence="4 7" id="KW-0812">Transmembrane</keyword>
<name>A0A839XW80_9PSEU</name>
<reference evidence="9 10" key="1">
    <citation type="submission" date="2020-08" db="EMBL/GenBank/DDBJ databases">
        <title>Sequencing the genomes of 1000 actinobacteria strains.</title>
        <authorList>
            <person name="Klenk H.-P."/>
        </authorList>
    </citation>
    <scope>NUCLEOTIDE SEQUENCE [LARGE SCALE GENOMIC DNA]</scope>
    <source>
        <strain evidence="9 10">DSM 45267</strain>
    </source>
</reference>
<comment type="subcellular location">
    <subcellularLocation>
        <location evidence="1">Cell membrane</location>
        <topology evidence="1">Multi-pass membrane protein</topology>
    </subcellularLocation>
</comment>
<evidence type="ECO:0000313" key="10">
    <source>
        <dbReference type="Proteomes" id="UP000564573"/>
    </source>
</evidence>
<feature type="transmembrane region" description="Helical" evidence="7">
    <location>
        <begin position="67"/>
        <end position="87"/>
    </location>
</feature>
<evidence type="ECO:0000256" key="3">
    <source>
        <dbReference type="ARBA" id="ARBA00022475"/>
    </source>
</evidence>
<keyword evidence="10" id="KW-1185">Reference proteome</keyword>
<keyword evidence="5 7" id="KW-1133">Transmembrane helix</keyword>
<keyword evidence="6 7" id="KW-0472">Membrane</keyword>
<feature type="domain" description="Na+/H+ antiporter MnhB subunit-related protein" evidence="8">
    <location>
        <begin position="41"/>
        <end position="163"/>
    </location>
</feature>
<feature type="transmembrane region" description="Helical" evidence="7">
    <location>
        <begin position="99"/>
        <end position="122"/>
    </location>
</feature>
<feature type="transmembrane region" description="Helical" evidence="7">
    <location>
        <begin position="142"/>
        <end position="163"/>
    </location>
</feature>
<evidence type="ECO:0000256" key="5">
    <source>
        <dbReference type="ARBA" id="ARBA00022989"/>
    </source>
</evidence>
<protein>
    <submittedName>
        <fullName evidence="9">Multicomponent Na+:H+ antiporter subunit B</fullName>
    </submittedName>
</protein>
<comment type="similarity">
    <text evidence="2">Belongs to the CPA3 antiporters (TC 2.A.63) subunit B family.</text>
</comment>